<dbReference type="Pfam" id="PF21762">
    <property type="entry name" value="DEDDh_C"/>
    <property type="match status" value="1"/>
</dbReference>
<organism evidence="3 4">
    <name type="scientific">Cryoendolithus antarcticus</name>
    <dbReference type="NCBI Taxonomy" id="1507870"/>
    <lineage>
        <taxon>Eukaryota</taxon>
        <taxon>Fungi</taxon>
        <taxon>Dikarya</taxon>
        <taxon>Ascomycota</taxon>
        <taxon>Pezizomycotina</taxon>
        <taxon>Dothideomycetes</taxon>
        <taxon>Dothideomycetidae</taxon>
        <taxon>Cladosporiales</taxon>
        <taxon>Cladosporiaceae</taxon>
        <taxon>Cryoendolithus</taxon>
    </lineage>
</organism>
<dbReference type="PANTHER" id="PTHR28083:SF1">
    <property type="entry name" value="GOOD FOR FULL DBP5 ACTIVITY PROTEIN 2"/>
    <property type="match status" value="1"/>
</dbReference>
<name>A0A1V8SHQ0_9PEZI</name>
<evidence type="ECO:0000313" key="4">
    <source>
        <dbReference type="Proteomes" id="UP000192596"/>
    </source>
</evidence>
<proteinExistence type="predicted"/>
<dbReference type="InterPro" id="IPR048519">
    <property type="entry name" value="Gfd2/YDR514C-like_C"/>
</dbReference>
<evidence type="ECO:0000313" key="3">
    <source>
        <dbReference type="EMBL" id="OQN98381.1"/>
    </source>
</evidence>
<dbReference type="EMBL" id="NAJO01000046">
    <property type="protein sequence ID" value="OQN98381.1"/>
    <property type="molecule type" value="Genomic_DNA"/>
</dbReference>
<evidence type="ECO:0000256" key="1">
    <source>
        <dbReference type="SAM" id="MobiDB-lite"/>
    </source>
</evidence>
<dbReference type="InterPro" id="IPR040151">
    <property type="entry name" value="Gfd2/YDR514C-like"/>
</dbReference>
<dbReference type="AlphaFoldDB" id="A0A1V8SHQ0"/>
<gene>
    <name evidence="3" type="ORF">B0A48_15649</name>
</gene>
<comment type="caution">
    <text evidence="3">The sequence shown here is derived from an EMBL/GenBank/DDBJ whole genome shotgun (WGS) entry which is preliminary data.</text>
</comment>
<evidence type="ECO:0000259" key="2">
    <source>
        <dbReference type="Pfam" id="PF21762"/>
    </source>
</evidence>
<dbReference type="Proteomes" id="UP000192596">
    <property type="component" value="Unassembled WGS sequence"/>
</dbReference>
<sequence>MQWRVVSSTKALLRASIPERPLLWQIARRQSTWTWKTQCLASTSKAVQYRHHREISSSIRDLQIKQIPPLKADQTPPELDEPPEAEQESLSPQQMAQLKYLHEVLGLVESRPPASGALPYFVAIDCEAYEHDQTKITEIGVSVLDTQHARSEPAGADGSAWYPAIQHLHLRPIEYRHLVNRNFIKGCPDDFNYGTSTFIPLTDVSRILSRIFASPGDLHSASDLSVALPPSASPDIILVGHALGNDTKYLSSLGCSLNNIVARIDTQKICGVGKQS</sequence>
<reference evidence="4" key="1">
    <citation type="submission" date="2017-03" db="EMBL/GenBank/DDBJ databases">
        <title>Genomes of endolithic fungi from Antarctica.</title>
        <authorList>
            <person name="Coleine C."/>
            <person name="Masonjones S."/>
            <person name="Stajich J.E."/>
        </authorList>
    </citation>
    <scope>NUCLEOTIDE SEQUENCE [LARGE SCALE GENOMIC DNA]</scope>
    <source>
        <strain evidence="4">CCFEE 5527</strain>
    </source>
</reference>
<dbReference type="InParanoid" id="A0A1V8SHQ0"/>
<protein>
    <recommendedName>
        <fullName evidence="2">Gfd2/YDR514C-like C-terminal domain-containing protein</fullName>
    </recommendedName>
</protein>
<accession>A0A1V8SHQ0</accession>
<dbReference type="OrthoDB" id="5953249at2759"/>
<feature type="compositionally biased region" description="Acidic residues" evidence="1">
    <location>
        <begin position="78"/>
        <end position="87"/>
    </location>
</feature>
<keyword evidence="4" id="KW-1185">Reference proteome</keyword>
<dbReference type="GO" id="GO:0005634">
    <property type="term" value="C:nucleus"/>
    <property type="evidence" value="ECO:0007669"/>
    <property type="project" value="TreeGrafter"/>
</dbReference>
<dbReference type="PANTHER" id="PTHR28083">
    <property type="entry name" value="GOOD FOR FULL DBP5 ACTIVITY PROTEIN 2"/>
    <property type="match status" value="1"/>
</dbReference>
<feature type="region of interest" description="Disordered" evidence="1">
    <location>
        <begin position="66"/>
        <end position="92"/>
    </location>
</feature>
<feature type="domain" description="Gfd2/YDR514C-like C-terminal" evidence="2">
    <location>
        <begin position="121"/>
        <end position="272"/>
    </location>
</feature>